<reference evidence="2" key="1">
    <citation type="submission" date="2021-11" db="EMBL/GenBank/DDBJ databases">
        <title>Legionella maioricencis sp. nov., a new species isolated from hot water samples in Mallorca.</title>
        <authorList>
            <person name="Crespi S."/>
            <person name="Drasar V."/>
            <person name="Salva-Serra F."/>
            <person name="Jaen-Luchoro D."/>
            <person name="Pineiro-Iglesias B."/>
            <person name="Aliaga F."/>
            <person name="Fernandez-Juarez V."/>
            <person name="Coll G."/>
            <person name="Moore E.R.B."/>
            <person name="Bennasar-Figueras A."/>
        </authorList>
    </citation>
    <scope>NUCLEOTIDE SEQUENCE</scope>
    <source>
        <strain evidence="2">HCPI-6</strain>
    </source>
</reference>
<keyword evidence="3" id="KW-1185">Reference proteome</keyword>
<feature type="chain" id="PRO_5040737352" evidence="1">
    <location>
        <begin position="23"/>
        <end position="146"/>
    </location>
</feature>
<sequence>MKKILLMGLTAATLSFTPVSQADITVHSNTPDACEYIAGHWAGTGKASNWVIGECIYHGAGTVSTVDNTGSFKIEVTSNKDSGSLLCPAHAKKRLTGTCINGVVTIKTEYGDLAGHFSQNSGDAKGTLSVARGISADVVIQFQRVE</sequence>
<feature type="signal peptide" evidence="1">
    <location>
        <begin position="1"/>
        <end position="22"/>
    </location>
</feature>
<gene>
    <name evidence="2" type="ORF">LOX96_09610</name>
</gene>
<dbReference type="EMBL" id="JAJKBJ010000010">
    <property type="protein sequence ID" value="MCL9684349.1"/>
    <property type="molecule type" value="Genomic_DNA"/>
</dbReference>
<accession>A0A9X2IAV6</accession>
<proteinExistence type="predicted"/>
<name>A0A9X2IAV6_9GAMM</name>
<dbReference type="Proteomes" id="UP001139721">
    <property type="component" value="Unassembled WGS sequence"/>
</dbReference>
<evidence type="ECO:0000313" key="3">
    <source>
        <dbReference type="Proteomes" id="UP001139721"/>
    </source>
</evidence>
<evidence type="ECO:0000313" key="2">
    <source>
        <dbReference type="EMBL" id="MCL9684349.1"/>
    </source>
</evidence>
<keyword evidence="1" id="KW-0732">Signal</keyword>
<protein>
    <submittedName>
        <fullName evidence="2">Uncharacterized protein</fullName>
    </submittedName>
</protein>
<comment type="caution">
    <text evidence="2">The sequence shown here is derived from an EMBL/GenBank/DDBJ whole genome shotgun (WGS) entry which is preliminary data.</text>
</comment>
<evidence type="ECO:0000256" key="1">
    <source>
        <dbReference type="SAM" id="SignalP"/>
    </source>
</evidence>
<organism evidence="2 3">
    <name type="scientific">Legionella maioricensis</name>
    <dbReference type="NCBI Taxonomy" id="2896528"/>
    <lineage>
        <taxon>Bacteria</taxon>
        <taxon>Pseudomonadati</taxon>
        <taxon>Pseudomonadota</taxon>
        <taxon>Gammaproteobacteria</taxon>
        <taxon>Legionellales</taxon>
        <taxon>Legionellaceae</taxon>
        <taxon>Legionella</taxon>
    </lineage>
</organism>
<dbReference type="RefSeq" id="WP_250424037.1">
    <property type="nucleotide sequence ID" value="NZ_JAJKBJ010000010.1"/>
</dbReference>
<dbReference type="AlphaFoldDB" id="A0A9X2IAV6"/>